<evidence type="ECO:0000259" key="2">
    <source>
        <dbReference type="Pfam" id="PF25019"/>
    </source>
</evidence>
<reference evidence="4" key="2">
    <citation type="journal article" date="2008" name="Nucleic Acids Res.">
        <title>The rice annotation project database (RAP-DB): 2008 update.</title>
        <authorList>
            <consortium name="The rice annotation project (RAP)"/>
        </authorList>
    </citation>
    <scope>GENOME REANNOTATION</scope>
    <source>
        <strain evidence="4">cv. Nipponbare</strain>
    </source>
</reference>
<dbReference type="PANTHER" id="PTHR47186">
    <property type="entry name" value="LEUCINE-RICH REPEAT-CONTAINING PROTEIN 57"/>
    <property type="match status" value="1"/>
</dbReference>
<evidence type="ECO:0000313" key="4">
    <source>
        <dbReference type="Proteomes" id="UP000000763"/>
    </source>
</evidence>
<protein>
    <recommendedName>
        <fullName evidence="2">R13L1/DRL21-like LRR repeat region domain-containing protein</fullName>
    </recommendedName>
</protein>
<accession>Q5QLN9</accession>
<evidence type="ECO:0000256" key="1">
    <source>
        <dbReference type="SAM" id="MobiDB-lite"/>
    </source>
</evidence>
<evidence type="ECO:0000313" key="3">
    <source>
        <dbReference type="EMBL" id="BAD73669.1"/>
    </source>
</evidence>
<sequence length="312" mass="34142">MPLAAVSSAPPHPMAPSPSPSLAPPLLPPRRQIRPPPWSRAPDADELRREDRGEVIKDLENIENEEEAKNAKLEEKRHLGSLSLEWSEDDGTNSREDCSIILDNLEPNSILKNLKISGYVGAKIPYWIAKASVNNLISLDLGGCKNWKKLPSLAEFLLLKHLRLDNLQLPSEFLLLNQLRATAAETAAAGSMRDGNLQNSYCSSIFARPRRQARCATAPVDGGGATTSMRRRRDGLDATAARWPRWAAARQPRCDGSATTTMGDGGATILMGDGGATASMRRWHGADSRHGRPDTAEGREESLFLFARSYPC</sequence>
<dbReference type="SUPFAM" id="SSF52047">
    <property type="entry name" value="RNI-like"/>
    <property type="match status" value="1"/>
</dbReference>
<feature type="compositionally biased region" description="Basic and acidic residues" evidence="1">
    <location>
        <begin position="42"/>
        <end position="54"/>
    </location>
</feature>
<organism evidence="3 4">
    <name type="scientific">Oryza sativa subsp. japonica</name>
    <name type="common">Rice</name>
    <dbReference type="NCBI Taxonomy" id="39947"/>
    <lineage>
        <taxon>Eukaryota</taxon>
        <taxon>Viridiplantae</taxon>
        <taxon>Streptophyta</taxon>
        <taxon>Embryophyta</taxon>
        <taxon>Tracheophyta</taxon>
        <taxon>Spermatophyta</taxon>
        <taxon>Magnoliopsida</taxon>
        <taxon>Liliopsida</taxon>
        <taxon>Poales</taxon>
        <taxon>Poaceae</taxon>
        <taxon>BOP clade</taxon>
        <taxon>Oryzoideae</taxon>
        <taxon>Oryzeae</taxon>
        <taxon>Oryzinae</taxon>
        <taxon>Oryza</taxon>
        <taxon>Oryza sativa</taxon>
    </lineage>
</organism>
<dbReference type="InterPro" id="IPR056789">
    <property type="entry name" value="LRR_R13L1-DRL21"/>
</dbReference>
<dbReference type="Proteomes" id="UP000000763">
    <property type="component" value="Chromosome 7"/>
</dbReference>
<proteinExistence type="predicted"/>
<reference evidence="4" key="1">
    <citation type="journal article" date="2005" name="Nature">
        <title>The map-based sequence of the rice genome.</title>
        <authorList>
            <consortium name="International rice genome sequencing project (IRGSP)"/>
            <person name="Matsumoto T."/>
            <person name="Wu J."/>
            <person name="Kanamori H."/>
            <person name="Katayose Y."/>
            <person name="Fujisawa M."/>
            <person name="Namiki N."/>
            <person name="Mizuno H."/>
            <person name="Yamamoto K."/>
            <person name="Antonio B.A."/>
            <person name="Baba T."/>
            <person name="Sakata K."/>
            <person name="Nagamura Y."/>
            <person name="Aoki H."/>
            <person name="Arikawa K."/>
            <person name="Arita K."/>
            <person name="Bito T."/>
            <person name="Chiden Y."/>
            <person name="Fujitsuka N."/>
            <person name="Fukunaka R."/>
            <person name="Hamada M."/>
            <person name="Harada C."/>
            <person name="Hayashi A."/>
            <person name="Hijishita S."/>
            <person name="Honda M."/>
            <person name="Hosokawa S."/>
            <person name="Ichikawa Y."/>
            <person name="Idonuma A."/>
            <person name="Iijima M."/>
            <person name="Ikeda M."/>
            <person name="Ikeno M."/>
            <person name="Ito K."/>
            <person name="Ito S."/>
            <person name="Ito T."/>
            <person name="Ito Y."/>
            <person name="Ito Y."/>
            <person name="Iwabuchi A."/>
            <person name="Kamiya K."/>
            <person name="Karasawa W."/>
            <person name="Kurita K."/>
            <person name="Katagiri S."/>
            <person name="Kikuta A."/>
            <person name="Kobayashi H."/>
            <person name="Kobayashi N."/>
            <person name="Machita K."/>
            <person name="Maehara T."/>
            <person name="Masukawa M."/>
            <person name="Mizubayashi T."/>
            <person name="Mukai Y."/>
            <person name="Nagasaki H."/>
            <person name="Nagata Y."/>
            <person name="Naito S."/>
            <person name="Nakashima M."/>
            <person name="Nakama Y."/>
            <person name="Nakamichi Y."/>
            <person name="Nakamura M."/>
            <person name="Meguro A."/>
            <person name="Negishi M."/>
            <person name="Ohta I."/>
            <person name="Ohta T."/>
            <person name="Okamoto M."/>
            <person name="Ono N."/>
            <person name="Saji S."/>
            <person name="Sakaguchi M."/>
            <person name="Sakai K."/>
            <person name="Shibata M."/>
            <person name="Shimokawa T."/>
            <person name="Song J."/>
            <person name="Takazaki Y."/>
            <person name="Terasawa K."/>
            <person name="Tsugane M."/>
            <person name="Tsuji K."/>
            <person name="Ueda S."/>
            <person name="Waki K."/>
            <person name="Yamagata H."/>
            <person name="Yamamoto M."/>
            <person name="Yamamoto S."/>
            <person name="Yamane H."/>
            <person name="Yoshiki S."/>
            <person name="Yoshihara R."/>
            <person name="Yukawa K."/>
            <person name="Zhong H."/>
            <person name="Yano M."/>
            <person name="Yuan Q."/>
            <person name="Ouyang S."/>
            <person name="Liu J."/>
            <person name="Jones K.M."/>
            <person name="Gansberger K."/>
            <person name="Moffat K."/>
            <person name="Hill J."/>
            <person name="Bera J."/>
            <person name="Fadrosh D."/>
            <person name="Jin S."/>
            <person name="Johri S."/>
            <person name="Kim M."/>
            <person name="Overton L."/>
            <person name="Reardon M."/>
            <person name="Tsitrin T."/>
            <person name="Vuong H."/>
            <person name="Weaver B."/>
            <person name="Ciecko A."/>
            <person name="Tallon L."/>
            <person name="Jackson J."/>
            <person name="Pai G."/>
            <person name="Aken S.V."/>
            <person name="Utterback T."/>
            <person name="Reidmuller S."/>
            <person name="Feldblyum T."/>
            <person name="Hsiao J."/>
            <person name="Zismann V."/>
            <person name="Iobst S."/>
            <person name="de Vazeille A.R."/>
            <person name="Buell C.R."/>
            <person name="Ying K."/>
            <person name="Li Y."/>
            <person name="Lu T."/>
            <person name="Huang Y."/>
            <person name="Zhao Q."/>
            <person name="Feng Q."/>
            <person name="Zhang L."/>
            <person name="Zhu J."/>
            <person name="Weng Q."/>
            <person name="Mu J."/>
            <person name="Lu Y."/>
            <person name="Fan D."/>
            <person name="Liu Y."/>
            <person name="Guan J."/>
            <person name="Zhang Y."/>
            <person name="Yu S."/>
            <person name="Liu X."/>
            <person name="Zhang Y."/>
            <person name="Hong G."/>
            <person name="Han B."/>
            <person name="Choisne N."/>
            <person name="Demange N."/>
            <person name="Orjeda G."/>
            <person name="Samain S."/>
            <person name="Cattolico L."/>
            <person name="Pelletier E."/>
            <person name="Couloux A."/>
            <person name="Segurens B."/>
            <person name="Wincker P."/>
            <person name="D'Hont A."/>
            <person name="Scarpelli C."/>
            <person name="Weissenbach J."/>
            <person name="Salanoubat M."/>
            <person name="Quetier F."/>
            <person name="Yu Y."/>
            <person name="Kim H.R."/>
            <person name="Rambo T."/>
            <person name="Currie J."/>
            <person name="Collura K."/>
            <person name="Luo M."/>
            <person name="Yang T."/>
            <person name="Ammiraju J.S.S."/>
            <person name="Engler F."/>
            <person name="Soderlund C."/>
            <person name="Wing R.A."/>
            <person name="Palmer L.E."/>
            <person name="de la Bastide M."/>
            <person name="Spiegel L."/>
            <person name="Nascimento L."/>
            <person name="Zutavern T."/>
            <person name="O'Shaughnessy A."/>
            <person name="Dike S."/>
            <person name="Dedhia N."/>
            <person name="Preston R."/>
            <person name="Balija V."/>
            <person name="McCombie W.R."/>
            <person name="Chow T."/>
            <person name="Chen H."/>
            <person name="Chung M."/>
            <person name="Chen C."/>
            <person name="Shaw J."/>
            <person name="Wu H."/>
            <person name="Hsiao K."/>
            <person name="Chao Y."/>
            <person name="Chu M."/>
            <person name="Cheng C."/>
            <person name="Hour A."/>
            <person name="Lee P."/>
            <person name="Lin S."/>
            <person name="Lin Y."/>
            <person name="Liou J."/>
            <person name="Liu S."/>
            <person name="Hsing Y."/>
            <person name="Raghuvanshi S."/>
            <person name="Mohanty A."/>
            <person name="Bharti A.K."/>
            <person name="Gaur A."/>
            <person name="Gupta V."/>
            <person name="Kumar D."/>
            <person name="Ravi V."/>
            <person name="Vij S."/>
            <person name="Kapur A."/>
            <person name="Khurana P."/>
            <person name="Khurana P."/>
            <person name="Khurana J.P."/>
            <person name="Tyagi A.K."/>
            <person name="Gaikwad K."/>
            <person name="Singh A."/>
            <person name="Dalal V."/>
            <person name="Srivastava S."/>
            <person name="Dixit A."/>
            <person name="Pal A.K."/>
            <person name="Ghazi I.A."/>
            <person name="Yadav M."/>
            <person name="Pandit A."/>
            <person name="Bhargava A."/>
            <person name="Sureshbabu K."/>
            <person name="Batra K."/>
            <person name="Sharma T.R."/>
            <person name="Mohapatra T."/>
            <person name="Singh N.K."/>
            <person name="Messing J."/>
            <person name="Nelson A.B."/>
            <person name="Fuks G."/>
            <person name="Kavchok S."/>
            <person name="Keizer G."/>
            <person name="Linton E."/>
            <person name="Llaca V."/>
            <person name="Song R."/>
            <person name="Tanyolac B."/>
            <person name="Young S."/>
            <person name="Ho-Il K."/>
            <person name="Hahn J.H."/>
            <person name="Sangsakoo G."/>
            <person name="Vanavichit A."/>
            <person name="de Mattos Luiz.A.T."/>
            <person name="Zimmer P.D."/>
            <person name="Malone G."/>
            <person name="Dellagostin O."/>
            <person name="de Oliveira A.C."/>
            <person name="Bevan M."/>
            <person name="Bancroft I."/>
            <person name="Minx P."/>
            <person name="Cordum H."/>
            <person name="Wilson R."/>
            <person name="Cheng Z."/>
            <person name="Jin W."/>
            <person name="Jiang J."/>
            <person name="Leong S.A."/>
            <person name="Iwama H."/>
            <person name="Gojobori T."/>
            <person name="Itoh T."/>
            <person name="Niimura Y."/>
            <person name="Fujii Y."/>
            <person name="Habara T."/>
            <person name="Sakai H."/>
            <person name="Sato Y."/>
            <person name="Wilson G."/>
            <person name="Kumar K."/>
            <person name="McCouch S."/>
            <person name="Juretic N."/>
            <person name="Hoen D."/>
            <person name="Wright S."/>
            <person name="Bruskiewich R."/>
            <person name="Bureau T."/>
            <person name="Miyao A."/>
            <person name="Hirochika H."/>
            <person name="Nishikawa T."/>
            <person name="Kadowaki K."/>
            <person name="Sugiura M."/>
            <person name="Burr B."/>
            <person name="Sasaki T."/>
        </authorList>
    </citation>
    <scope>NUCLEOTIDE SEQUENCE [LARGE SCALE GENOMIC DNA]</scope>
    <source>
        <strain evidence="4">cv. Nipponbare</strain>
    </source>
</reference>
<feature type="domain" description="R13L1/DRL21-like LRR repeat region" evidence="2">
    <location>
        <begin position="56"/>
        <end position="166"/>
    </location>
</feature>
<feature type="compositionally biased region" description="Pro residues" evidence="1">
    <location>
        <begin position="10"/>
        <end position="39"/>
    </location>
</feature>
<feature type="region of interest" description="Disordered" evidence="1">
    <location>
        <begin position="1"/>
        <end position="54"/>
    </location>
</feature>
<dbReference type="AlphaFoldDB" id="Q5QLN9"/>
<dbReference type="EMBL" id="AP003943">
    <property type="protein sequence ID" value="BAD73669.1"/>
    <property type="molecule type" value="Genomic_DNA"/>
</dbReference>
<dbReference type="PANTHER" id="PTHR47186:SF3">
    <property type="entry name" value="OS09G0267800 PROTEIN"/>
    <property type="match status" value="1"/>
</dbReference>
<dbReference type="Gene3D" id="3.80.10.10">
    <property type="entry name" value="Ribonuclease Inhibitor"/>
    <property type="match status" value="1"/>
</dbReference>
<name>Q5QLN9_ORYSJ</name>
<dbReference type="InterPro" id="IPR032675">
    <property type="entry name" value="LRR_dom_sf"/>
</dbReference>
<gene>
    <name evidence="3" type="primary">OJ1119_B04.12</name>
</gene>
<dbReference type="Pfam" id="PF25019">
    <property type="entry name" value="LRR_R13L1-DRL21"/>
    <property type="match status" value="1"/>
</dbReference>